<dbReference type="Gene3D" id="1.50.10.10">
    <property type="match status" value="1"/>
</dbReference>
<dbReference type="AlphaFoldDB" id="A0A813ERL2"/>
<name>A0A813ERL2_POLGL</name>
<dbReference type="EMBL" id="CAJNNV010013389">
    <property type="protein sequence ID" value="CAE8601659.1"/>
    <property type="molecule type" value="Genomic_DNA"/>
</dbReference>
<dbReference type="InterPro" id="IPR012341">
    <property type="entry name" value="6hp_glycosidase-like_sf"/>
</dbReference>
<dbReference type="EMBL" id="CAJNNW010025870">
    <property type="protein sequence ID" value="CAE8680548.1"/>
    <property type="molecule type" value="Genomic_DNA"/>
</dbReference>
<dbReference type="Proteomes" id="UP000654075">
    <property type="component" value="Unassembled WGS sequence"/>
</dbReference>
<proteinExistence type="predicted"/>
<dbReference type="Proteomes" id="UP000626109">
    <property type="component" value="Unassembled WGS sequence"/>
</dbReference>
<dbReference type="GO" id="GO:0005975">
    <property type="term" value="P:carbohydrate metabolic process"/>
    <property type="evidence" value="ECO:0007669"/>
    <property type="project" value="InterPro"/>
</dbReference>
<organism evidence="1 3">
    <name type="scientific">Polarella glacialis</name>
    <name type="common">Dinoflagellate</name>
    <dbReference type="NCBI Taxonomy" id="89957"/>
    <lineage>
        <taxon>Eukaryota</taxon>
        <taxon>Sar</taxon>
        <taxon>Alveolata</taxon>
        <taxon>Dinophyceae</taxon>
        <taxon>Suessiales</taxon>
        <taxon>Suessiaceae</taxon>
        <taxon>Polarella</taxon>
    </lineage>
</organism>
<evidence type="ECO:0000313" key="1">
    <source>
        <dbReference type="EMBL" id="CAE8601659.1"/>
    </source>
</evidence>
<dbReference type="SUPFAM" id="SSF48208">
    <property type="entry name" value="Six-hairpin glycosidases"/>
    <property type="match status" value="1"/>
</dbReference>
<comment type="caution">
    <text evidence="1">The sequence shown here is derived from an EMBL/GenBank/DDBJ whole genome shotgun (WGS) entry which is preliminary data.</text>
</comment>
<gene>
    <name evidence="1" type="ORF">PGLA1383_LOCUS19948</name>
    <name evidence="2" type="ORF">PGLA2088_LOCUS21965</name>
</gene>
<protein>
    <submittedName>
        <fullName evidence="1">Uncharacterized protein</fullName>
    </submittedName>
</protein>
<dbReference type="InterPro" id="IPR008928">
    <property type="entry name" value="6-hairpin_glycosidase_sf"/>
</dbReference>
<reference evidence="1" key="1">
    <citation type="submission" date="2021-02" db="EMBL/GenBank/DDBJ databases">
        <authorList>
            <person name="Dougan E. K."/>
            <person name="Rhodes N."/>
            <person name="Thang M."/>
            <person name="Chan C."/>
        </authorList>
    </citation>
    <scope>NUCLEOTIDE SEQUENCE</scope>
</reference>
<keyword evidence="3" id="KW-1185">Reference proteome</keyword>
<accession>A0A813ERL2</accession>
<sequence length="196" mass="21487">MIQEMFSTSGTQGCPYLGHKALLQEIRFFAQIGVYATGYVLPRSRSSGFYNVEWGPLVDQVPHFILAAHSAILSTGHRTFAEDVLPALERAVNYILEYKDKETNVFRTPNSTGQADGGRHATNWYDIILFGSYDASTWSLEHKPGPFQATSKEAAAQGLAWDADGAVEAFERLNSSAAHARLCAATVLESSKLNGR</sequence>
<evidence type="ECO:0000313" key="3">
    <source>
        <dbReference type="Proteomes" id="UP000654075"/>
    </source>
</evidence>
<evidence type="ECO:0000313" key="2">
    <source>
        <dbReference type="EMBL" id="CAE8680548.1"/>
    </source>
</evidence>